<dbReference type="EMBL" id="SMMU01000046">
    <property type="protein sequence ID" value="TCL18575.1"/>
    <property type="molecule type" value="Genomic_DNA"/>
</dbReference>
<evidence type="ECO:0000313" key="1">
    <source>
        <dbReference type="EMBL" id="TCL18575.1"/>
    </source>
</evidence>
<reference evidence="1 2" key="1">
    <citation type="submission" date="2019-03" db="EMBL/GenBank/DDBJ databases">
        <title>Genomic Encyclopedia of Type Strains, Phase IV (KMG-IV): sequencing the most valuable type-strain genomes for metagenomic binning, comparative biology and taxonomic classification.</title>
        <authorList>
            <person name="Goeker M."/>
        </authorList>
    </citation>
    <scope>NUCLEOTIDE SEQUENCE [LARGE SCALE GENOMIC DNA]</scope>
    <source>
        <strain evidence="1 2">DSM 2286</strain>
    </source>
</reference>
<protein>
    <submittedName>
        <fullName evidence="1">Uncharacterized protein</fullName>
    </submittedName>
</protein>
<gene>
    <name evidence="1" type="ORF">EV691_1461</name>
</gene>
<organism evidence="1 2">
    <name type="scientific">Azotobacter chroococcum</name>
    <dbReference type="NCBI Taxonomy" id="353"/>
    <lineage>
        <taxon>Bacteria</taxon>
        <taxon>Pseudomonadati</taxon>
        <taxon>Pseudomonadota</taxon>
        <taxon>Gammaproteobacteria</taxon>
        <taxon>Pseudomonadales</taxon>
        <taxon>Pseudomonadaceae</taxon>
        <taxon>Azotobacter</taxon>
    </lineage>
</organism>
<evidence type="ECO:0000313" key="2">
    <source>
        <dbReference type="Proteomes" id="UP000295169"/>
    </source>
</evidence>
<sequence length="64" mass="7565">MTDLTEAAEAVRRQHPIYRNRNTGVTWQVEMSIGDSVWLRDIVGHTQQRRAEELANRETWERVT</sequence>
<accession>A0A4R1NZ69</accession>
<comment type="caution">
    <text evidence="1">The sequence shown here is derived from an EMBL/GenBank/DDBJ whole genome shotgun (WGS) entry which is preliminary data.</text>
</comment>
<dbReference type="AlphaFoldDB" id="A0A4R1NZ69"/>
<dbReference type="Proteomes" id="UP000295169">
    <property type="component" value="Unassembled WGS sequence"/>
</dbReference>
<proteinExistence type="predicted"/>
<dbReference type="RefSeq" id="WP_131300470.1">
    <property type="nucleotide sequence ID" value="NZ_JBHUHS010000001.1"/>
</dbReference>
<name>A0A4R1NZ69_9GAMM</name>